<dbReference type="PaxDb" id="123214-PERMA_0107"/>
<dbReference type="EMBL" id="CP001230">
    <property type="protein sequence ID" value="ACO04752.1"/>
    <property type="molecule type" value="Genomic_DNA"/>
</dbReference>
<protein>
    <recommendedName>
        <fullName evidence="2">Pyridoxal phosphate homeostasis protein</fullName>
        <shortName evidence="2">PLP homeostasis protein</shortName>
    </recommendedName>
</protein>
<dbReference type="PANTHER" id="PTHR10146">
    <property type="entry name" value="PROLINE SYNTHETASE CO-TRANSCRIBED BACTERIAL HOMOLOG PROTEIN"/>
    <property type="match status" value="1"/>
</dbReference>
<evidence type="ECO:0000256" key="2">
    <source>
        <dbReference type="HAMAP-Rule" id="MF_02087"/>
    </source>
</evidence>
<dbReference type="Pfam" id="PF01168">
    <property type="entry name" value="Ala_racemase_N"/>
    <property type="match status" value="1"/>
</dbReference>
<proteinExistence type="inferred from homology"/>
<dbReference type="HOGENOM" id="CLU_059988_1_0_0"/>
<gene>
    <name evidence="6" type="ordered locus">PERMA_0107</name>
</gene>
<comment type="function">
    <text evidence="2">Pyridoxal 5'-phosphate (PLP)-binding protein, which is involved in PLP homeostasis.</text>
</comment>
<dbReference type="CDD" id="cd00635">
    <property type="entry name" value="PLPDE_III_YBL036c_like"/>
    <property type="match status" value="1"/>
</dbReference>
<dbReference type="Proteomes" id="UP000001366">
    <property type="component" value="Chromosome"/>
</dbReference>
<organism evidence="6 7">
    <name type="scientific">Persephonella marina (strain DSM 14350 / EX-H1)</name>
    <dbReference type="NCBI Taxonomy" id="123214"/>
    <lineage>
        <taxon>Bacteria</taxon>
        <taxon>Pseudomonadati</taxon>
        <taxon>Aquificota</taxon>
        <taxon>Aquificia</taxon>
        <taxon>Aquificales</taxon>
        <taxon>Hydrogenothermaceae</taxon>
        <taxon>Persephonella</taxon>
    </lineage>
</organism>
<dbReference type="SUPFAM" id="SSF51419">
    <property type="entry name" value="PLP-binding barrel"/>
    <property type="match status" value="1"/>
</dbReference>
<dbReference type="RefSeq" id="WP_015898856.1">
    <property type="nucleotide sequence ID" value="NC_012440.1"/>
</dbReference>
<dbReference type="eggNOG" id="COG0325">
    <property type="taxonomic scope" value="Bacteria"/>
</dbReference>
<name>C0QT90_PERMH</name>
<evidence type="ECO:0000256" key="1">
    <source>
        <dbReference type="ARBA" id="ARBA00022898"/>
    </source>
</evidence>
<dbReference type="AlphaFoldDB" id="C0QT90"/>
<dbReference type="InterPro" id="IPR011078">
    <property type="entry name" value="PyrdxlP_homeostasis"/>
</dbReference>
<comment type="cofactor">
    <cofactor evidence="3">
        <name>pyridoxal 5'-phosphate</name>
        <dbReference type="ChEBI" id="CHEBI:597326"/>
    </cofactor>
</comment>
<dbReference type="FunFam" id="3.20.20.10:FF:000018">
    <property type="entry name" value="Pyridoxal phosphate homeostasis protein"/>
    <property type="match status" value="1"/>
</dbReference>
<evidence type="ECO:0000256" key="4">
    <source>
        <dbReference type="RuleBase" id="RU004514"/>
    </source>
</evidence>
<dbReference type="GO" id="GO:0030170">
    <property type="term" value="F:pyridoxal phosphate binding"/>
    <property type="evidence" value="ECO:0007669"/>
    <property type="project" value="UniProtKB-UniRule"/>
</dbReference>
<dbReference type="KEGG" id="pmx:PERMA_0107"/>
<reference evidence="6 7" key="1">
    <citation type="journal article" date="2009" name="J. Bacteriol.">
        <title>Complete and draft genome sequences of six members of the Aquificales.</title>
        <authorList>
            <person name="Reysenbach A.L."/>
            <person name="Hamamura N."/>
            <person name="Podar M."/>
            <person name="Griffiths E."/>
            <person name="Ferreira S."/>
            <person name="Hochstein R."/>
            <person name="Heidelberg J."/>
            <person name="Johnson J."/>
            <person name="Mead D."/>
            <person name="Pohorille A."/>
            <person name="Sarmiento M."/>
            <person name="Schweighofer K."/>
            <person name="Seshadri R."/>
            <person name="Voytek M.A."/>
        </authorList>
    </citation>
    <scope>NUCLEOTIDE SEQUENCE [LARGE SCALE GENOMIC DNA]</scope>
    <source>
        <strain evidence="7">DSM 14350 / EX-H1</strain>
    </source>
</reference>
<dbReference type="Gene3D" id="3.20.20.10">
    <property type="entry name" value="Alanine racemase"/>
    <property type="match status" value="1"/>
</dbReference>
<evidence type="ECO:0000256" key="3">
    <source>
        <dbReference type="PIRSR" id="PIRSR004848-1"/>
    </source>
</evidence>
<dbReference type="InterPro" id="IPR029066">
    <property type="entry name" value="PLP-binding_barrel"/>
</dbReference>
<sequence>MSIRENVERIREIIYRSAERSGRDPEEIILLAASKTQPVEKIKEAYEAGVRYFGENRVQEGIKKIEQLKEIRDIHWHLIGGLQTNKAKYAVRYFELIHSLDRESLADELDKRARKIGKKQDVLIEVNIGEEETKYGVKPENLEKLFEYSIKKENIRILGLMCIPPYFEDKERSRPYFVRLREMKEKLERDFGVKLPHLSMGMSHDFDVAVEEGATIVRIGTAIFGERE</sequence>
<evidence type="ECO:0000313" key="6">
    <source>
        <dbReference type="EMBL" id="ACO04752.1"/>
    </source>
</evidence>
<evidence type="ECO:0000259" key="5">
    <source>
        <dbReference type="Pfam" id="PF01168"/>
    </source>
</evidence>
<dbReference type="PANTHER" id="PTHR10146:SF14">
    <property type="entry name" value="PYRIDOXAL PHOSPHATE HOMEOSTASIS PROTEIN"/>
    <property type="match status" value="1"/>
</dbReference>
<dbReference type="PIRSF" id="PIRSF004848">
    <property type="entry name" value="YBL036c_PLPDEIII"/>
    <property type="match status" value="1"/>
</dbReference>
<dbReference type="InterPro" id="IPR001608">
    <property type="entry name" value="Ala_racemase_N"/>
</dbReference>
<comment type="similarity">
    <text evidence="2 4">Belongs to the pyridoxal phosphate-binding protein YggS/PROSC family.</text>
</comment>
<dbReference type="NCBIfam" id="TIGR00044">
    <property type="entry name" value="YggS family pyridoxal phosphate-dependent enzyme"/>
    <property type="match status" value="1"/>
</dbReference>
<feature type="domain" description="Alanine racemase N-terminal" evidence="5">
    <location>
        <begin position="39"/>
        <end position="227"/>
    </location>
</feature>
<keyword evidence="7" id="KW-1185">Reference proteome</keyword>
<evidence type="ECO:0000313" key="7">
    <source>
        <dbReference type="Proteomes" id="UP000001366"/>
    </source>
</evidence>
<feature type="modified residue" description="N6-(pyridoxal phosphate)lysine" evidence="2 3">
    <location>
        <position position="35"/>
    </location>
</feature>
<dbReference type="HAMAP" id="MF_02087">
    <property type="entry name" value="PLP_homeostasis"/>
    <property type="match status" value="1"/>
</dbReference>
<dbReference type="STRING" id="123214.PERMA_0107"/>
<accession>C0QT90</accession>
<keyword evidence="1 2" id="KW-0663">Pyridoxal phosphate</keyword>
<dbReference type="OrthoDB" id="9804072at2"/>